<evidence type="ECO:0000256" key="3">
    <source>
        <dbReference type="ARBA" id="ARBA00022694"/>
    </source>
</evidence>
<dbReference type="PANTHER" id="PTHR46173">
    <property type="entry name" value="CCA TRNA NUCLEOTIDYLTRANSFERASE 1, MITOCHONDRIAL"/>
    <property type="match status" value="1"/>
</dbReference>
<dbReference type="Pfam" id="PF01743">
    <property type="entry name" value="PolyA_pol"/>
    <property type="match status" value="1"/>
</dbReference>
<dbReference type="RefSeq" id="WP_238273528.1">
    <property type="nucleotide sequence ID" value="NZ_BPQR01000001.1"/>
</dbReference>
<dbReference type="Pfam" id="PF12627">
    <property type="entry name" value="PolyA_pol_RNAbd"/>
    <property type="match status" value="1"/>
</dbReference>
<evidence type="ECO:0000256" key="5">
    <source>
        <dbReference type="ARBA" id="ARBA00022723"/>
    </source>
</evidence>
<keyword evidence="4" id="KW-0548">Nucleotidyltransferase</keyword>
<keyword evidence="7" id="KW-0460">Magnesium</keyword>
<keyword evidence="12" id="KW-1185">Reference proteome</keyword>
<protein>
    <submittedName>
        <fullName evidence="11">CCA-adding enzyme</fullName>
    </submittedName>
</protein>
<keyword evidence="5" id="KW-0479">Metal-binding</keyword>
<dbReference type="Gene3D" id="1.10.3090.10">
    <property type="entry name" value="cca-adding enzyme, domain 2"/>
    <property type="match status" value="1"/>
</dbReference>
<evidence type="ECO:0000259" key="9">
    <source>
        <dbReference type="Pfam" id="PF01743"/>
    </source>
</evidence>
<gene>
    <name evidence="11" type="primary">cca</name>
    <name evidence="11" type="ORF">AOPFMNJM_0099</name>
</gene>
<reference evidence="11" key="2">
    <citation type="submission" date="2021-08" db="EMBL/GenBank/DDBJ databases">
        <authorList>
            <person name="Tani A."/>
            <person name="Ola A."/>
            <person name="Ogura Y."/>
            <person name="Katsura K."/>
            <person name="Hayashi T."/>
        </authorList>
    </citation>
    <scope>NUCLEOTIDE SEQUENCE</scope>
    <source>
        <strain evidence="11">LMG 23639</strain>
    </source>
</reference>
<keyword evidence="2 8" id="KW-0808">Transferase</keyword>
<reference evidence="11" key="1">
    <citation type="journal article" date="2021" name="Front. Microbiol.">
        <title>Comprehensive Comparative Genomics and Phenotyping of Methylobacterium Species.</title>
        <authorList>
            <person name="Alessa O."/>
            <person name="Ogura Y."/>
            <person name="Fujitani Y."/>
            <person name="Takami H."/>
            <person name="Hayashi T."/>
            <person name="Sahin N."/>
            <person name="Tani A."/>
        </authorList>
    </citation>
    <scope>NUCLEOTIDE SEQUENCE</scope>
    <source>
        <strain evidence="11">LMG 23639</strain>
    </source>
</reference>
<evidence type="ECO:0000256" key="7">
    <source>
        <dbReference type="ARBA" id="ARBA00022842"/>
    </source>
</evidence>
<dbReference type="InterPro" id="IPR050264">
    <property type="entry name" value="Bact_CCA-adding_enz_type3_sf"/>
</dbReference>
<keyword evidence="3" id="KW-0819">tRNA processing</keyword>
<dbReference type="CDD" id="cd05398">
    <property type="entry name" value="NT_ClassII-CCAase"/>
    <property type="match status" value="1"/>
</dbReference>
<comment type="similarity">
    <text evidence="8">Belongs to the tRNA nucleotidyltransferase/poly(A) polymerase family.</text>
</comment>
<evidence type="ECO:0000256" key="6">
    <source>
        <dbReference type="ARBA" id="ARBA00022741"/>
    </source>
</evidence>
<sequence>MSGAILDRDGPARLLRRPGLARILDALREPGEETRIVGGAVRDALLGRAVADMDLATTLTPDRVVRAAEAAGLRAVPTGIAHGTVTLLAGDETAEVTTLREDIETDGRHAIVRFGRDFKLDAERRDFTINALSLGLDGTLHDPAGGRADLAAARVRFIGDPDTRIREDALRVLRFFRFHARFGGEAPDPEGLAACIRARDGLARLSRERIRAELLKLLAAPGALAAVRVMSEAGLLQRLVGGIGDQGRLGRAIAAGLPEVSRLAALCVWNGDDAERLGESLRLSRAEQRVLLSYADALASLHGRDRIDGPDVRALLAMHGEAAVATLAVLEGEPRPRVSDGARGMLAQASAADSPRFPLAGADLVAGGVPPGPAVGRGLAAARALWLDLGCPEDLSARQTLLSKAFEAAKA</sequence>
<keyword evidence="6" id="KW-0547">Nucleotide-binding</keyword>
<dbReference type="PANTHER" id="PTHR46173:SF1">
    <property type="entry name" value="CCA TRNA NUCLEOTIDYLTRANSFERASE 1, MITOCHONDRIAL"/>
    <property type="match status" value="1"/>
</dbReference>
<dbReference type="Proteomes" id="UP001055102">
    <property type="component" value="Unassembled WGS sequence"/>
</dbReference>
<proteinExistence type="inferred from homology"/>
<dbReference type="Gene3D" id="3.30.460.10">
    <property type="entry name" value="Beta Polymerase, domain 2"/>
    <property type="match status" value="1"/>
</dbReference>
<evidence type="ECO:0000313" key="12">
    <source>
        <dbReference type="Proteomes" id="UP001055102"/>
    </source>
</evidence>
<evidence type="ECO:0000256" key="8">
    <source>
        <dbReference type="RuleBase" id="RU003953"/>
    </source>
</evidence>
<evidence type="ECO:0000256" key="2">
    <source>
        <dbReference type="ARBA" id="ARBA00022679"/>
    </source>
</evidence>
<dbReference type="InterPro" id="IPR043519">
    <property type="entry name" value="NT_sf"/>
</dbReference>
<evidence type="ECO:0000313" key="11">
    <source>
        <dbReference type="EMBL" id="GJE04807.1"/>
    </source>
</evidence>
<accession>A0ABQ4SNT3</accession>
<comment type="caution">
    <text evidence="11">The sequence shown here is derived from an EMBL/GenBank/DDBJ whole genome shotgun (WGS) entry which is preliminary data.</text>
</comment>
<dbReference type="SUPFAM" id="SSF81891">
    <property type="entry name" value="Poly A polymerase C-terminal region-like"/>
    <property type="match status" value="1"/>
</dbReference>
<evidence type="ECO:0000256" key="4">
    <source>
        <dbReference type="ARBA" id="ARBA00022695"/>
    </source>
</evidence>
<dbReference type="InterPro" id="IPR032828">
    <property type="entry name" value="PolyA_RNA-bd"/>
</dbReference>
<dbReference type="SUPFAM" id="SSF81301">
    <property type="entry name" value="Nucleotidyltransferase"/>
    <property type="match status" value="1"/>
</dbReference>
<evidence type="ECO:0000256" key="1">
    <source>
        <dbReference type="ARBA" id="ARBA00001946"/>
    </source>
</evidence>
<name>A0ABQ4SNT3_9HYPH</name>
<dbReference type="InterPro" id="IPR002646">
    <property type="entry name" value="PolA_pol_head_dom"/>
</dbReference>
<keyword evidence="8" id="KW-0694">RNA-binding</keyword>
<comment type="cofactor">
    <cofactor evidence="1">
        <name>Mg(2+)</name>
        <dbReference type="ChEBI" id="CHEBI:18420"/>
    </cofactor>
</comment>
<feature type="domain" description="Poly A polymerase head" evidence="9">
    <location>
        <begin position="35"/>
        <end position="156"/>
    </location>
</feature>
<evidence type="ECO:0000259" key="10">
    <source>
        <dbReference type="Pfam" id="PF12627"/>
    </source>
</evidence>
<organism evidence="11 12">
    <name type="scientific">Methylobacterium jeotgali</name>
    <dbReference type="NCBI Taxonomy" id="381630"/>
    <lineage>
        <taxon>Bacteria</taxon>
        <taxon>Pseudomonadati</taxon>
        <taxon>Pseudomonadota</taxon>
        <taxon>Alphaproteobacteria</taxon>
        <taxon>Hyphomicrobiales</taxon>
        <taxon>Methylobacteriaceae</taxon>
        <taxon>Methylobacterium</taxon>
    </lineage>
</organism>
<feature type="domain" description="tRNA nucleotidyltransferase/poly(A) polymerase RNA and SrmB- binding" evidence="10">
    <location>
        <begin position="188"/>
        <end position="239"/>
    </location>
</feature>
<dbReference type="EMBL" id="BPQR01000001">
    <property type="protein sequence ID" value="GJE04807.1"/>
    <property type="molecule type" value="Genomic_DNA"/>
</dbReference>